<dbReference type="AlphaFoldDB" id="A0AA88JRX7"/>
<dbReference type="EMBL" id="QRFF01000004">
    <property type="protein sequence ID" value="KAA3500818.1"/>
    <property type="molecule type" value="Genomic_DNA"/>
</dbReference>
<organism evidence="1 2">
    <name type="scientific">Rhizobium rhizogenes</name>
    <name type="common">Agrobacterium rhizogenes</name>
    <dbReference type="NCBI Taxonomy" id="359"/>
    <lineage>
        <taxon>Bacteria</taxon>
        <taxon>Pseudomonadati</taxon>
        <taxon>Pseudomonadota</taxon>
        <taxon>Alphaproteobacteria</taxon>
        <taxon>Hyphomicrobiales</taxon>
        <taxon>Rhizobiaceae</taxon>
        <taxon>Rhizobium/Agrobacterium group</taxon>
        <taxon>Rhizobium</taxon>
    </lineage>
</organism>
<sequence length="105" mass="11057">MAFTGFHVFCAFAGGTGENGPRAAALLQRMQWSETLSAPGATTNAAPKGRQPYGDPIFYLRSSQDAWVAIGPAPDASNGPRMLLAANTDFGLYVDPGDKLAWLPA</sequence>
<name>A0AA88JRX7_RHIRH</name>
<accession>A0AA88JRX7</accession>
<reference evidence="1 2" key="1">
    <citation type="submission" date="2018-08" db="EMBL/GenBank/DDBJ databases">
        <title>Crown Gall in kiwifruit.</title>
        <authorList>
            <person name="Visnovsky S.B."/>
            <person name="Pitman A.R."/>
        </authorList>
    </citation>
    <scope>NUCLEOTIDE SEQUENCE [LARGE SCALE GENOMIC DNA]</scope>
    <source>
        <strain evidence="1 2">SBV_302_78_2</strain>
    </source>
</reference>
<gene>
    <name evidence="1" type="ORF">DXM27_16575</name>
</gene>
<evidence type="ECO:0000313" key="2">
    <source>
        <dbReference type="Proteomes" id="UP000473658"/>
    </source>
</evidence>
<dbReference type="RefSeq" id="WP_149900120.1">
    <property type="nucleotide sequence ID" value="NZ_QRFF01000004.1"/>
</dbReference>
<proteinExistence type="predicted"/>
<evidence type="ECO:0000313" key="1">
    <source>
        <dbReference type="EMBL" id="KAA3500818.1"/>
    </source>
</evidence>
<dbReference type="Proteomes" id="UP000473658">
    <property type="component" value="Unassembled WGS sequence"/>
</dbReference>
<protein>
    <submittedName>
        <fullName evidence="1">Uncharacterized protein</fullName>
    </submittedName>
</protein>
<comment type="caution">
    <text evidence="1">The sequence shown here is derived from an EMBL/GenBank/DDBJ whole genome shotgun (WGS) entry which is preliminary data.</text>
</comment>